<evidence type="ECO:0000313" key="4">
    <source>
        <dbReference type="Proteomes" id="UP000694701"/>
    </source>
</evidence>
<protein>
    <recommendedName>
        <fullName evidence="2">CCHC-type domain-containing protein</fullName>
    </recommendedName>
</protein>
<dbReference type="InterPro" id="IPR026523">
    <property type="entry name" value="PNMA"/>
</dbReference>
<dbReference type="PROSITE" id="PS50158">
    <property type="entry name" value="ZF_CCHC"/>
    <property type="match status" value="1"/>
</dbReference>
<evidence type="ECO:0000256" key="1">
    <source>
        <dbReference type="PROSITE-ProRule" id="PRU00047"/>
    </source>
</evidence>
<dbReference type="Proteomes" id="UP000694701">
    <property type="component" value="Unplaced"/>
</dbReference>
<dbReference type="PANTHER" id="PTHR23095">
    <property type="entry name" value="PARANEOPLASTIC ANTIGEN"/>
    <property type="match status" value="1"/>
</dbReference>
<dbReference type="GO" id="GO:0008270">
    <property type="term" value="F:zinc ion binding"/>
    <property type="evidence" value="ECO:0007669"/>
    <property type="project" value="UniProtKB-KW"/>
</dbReference>
<keyword evidence="1" id="KW-0862">Zinc</keyword>
<accession>A0A8C2J335</accession>
<dbReference type="SUPFAM" id="SSF57756">
    <property type="entry name" value="Retrovirus zinc finger-like domains"/>
    <property type="match status" value="1"/>
</dbReference>
<keyword evidence="1" id="KW-0863">Zinc-finger</keyword>
<name>A0A8C2J335_CYPCA</name>
<dbReference type="AlphaFoldDB" id="A0A8C2J335"/>
<dbReference type="PANTHER" id="PTHR23095:SF53">
    <property type="entry name" value="ZINC FINGER CCHC DOMAIN-CONTAINING PROTEIN 12-LIKE"/>
    <property type="match status" value="1"/>
</dbReference>
<dbReference type="InterPro" id="IPR001878">
    <property type="entry name" value="Znf_CCHC"/>
</dbReference>
<reference evidence="3" key="1">
    <citation type="submission" date="2025-08" db="UniProtKB">
        <authorList>
            <consortium name="Ensembl"/>
        </authorList>
    </citation>
    <scope>IDENTIFICATION</scope>
</reference>
<dbReference type="GO" id="GO:0003676">
    <property type="term" value="F:nucleic acid binding"/>
    <property type="evidence" value="ECO:0007669"/>
    <property type="project" value="InterPro"/>
</dbReference>
<organism evidence="3 4">
    <name type="scientific">Cyprinus carpio</name>
    <name type="common">Common carp</name>
    <dbReference type="NCBI Taxonomy" id="7962"/>
    <lineage>
        <taxon>Eukaryota</taxon>
        <taxon>Metazoa</taxon>
        <taxon>Chordata</taxon>
        <taxon>Craniata</taxon>
        <taxon>Vertebrata</taxon>
        <taxon>Euteleostomi</taxon>
        <taxon>Actinopterygii</taxon>
        <taxon>Neopterygii</taxon>
        <taxon>Teleostei</taxon>
        <taxon>Ostariophysi</taxon>
        <taxon>Cypriniformes</taxon>
        <taxon>Cyprinidae</taxon>
        <taxon>Cyprininae</taxon>
        <taxon>Cyprinus</taxon>
    </lineage>
</organism>
<dbReference type="InterPro" id="IPR036875">
    <property type="entry name" value="Znf_CCHC_sf"/>
</dbReference>
<dbReference type="Ensembl" id="ENSCCRT00020095737.1">
    <property type="protein sequence ID" value="ENSCCRP00020087541.1"/>
    <property type="gene ID" value="ENSCCRG00020040278.1"/>
</dbReference>
<evidence type="ECO:0000313" key="3">
    <source>
        <dbReference type="Ensembl" id="ENSCCRP00020087541.1"/>
    </source>
</evidence>
<sequence length="561" mass="61868">MDFIQKSGVKIPNSVIVSGVTQVADQDEQVVDFLREYGSIEVAILVDDSKSEFYQNLIIEFSSGSALVNLEPLLPFTHTVQGDPCAKYVVKALSSVYTTQIGSNATKTYLAELKGLAKLSGKDYGEVLKEMMSQIGEDIEAMKPVGIDVSPSHVETPVVTLQPPTPEDQQPLVSLLNAPRGGNRLNATDSVLFTNGGKAPSLSVSDINPAEIQKVVVEHIVRSEGVSPHLQSPVRLRSFSGKVPRPSNEADYDTWRSHIELLLNDPSMSHLQISRRILECLLSPAADVVKGLRPGSPPIAYLQLLDSAFGTVEDGEELFAQFMNTLQDPGEKPSTYLHRLQLALNLAVRRGGAAPADVDKHLLKQFCRGCWDNSLLSCLQLEQKKSNPPSFADLLLLLRTEEDRQLAKASRMKKHIGTTRQRGQLQLQSAWACAESREKSEVSLSVIEDLGRQVASLQSQLTYLMAQKKTKGADNRGAAGKSPGRVQKLDRVDTDMLKQTKKKQTNRPRPWYCFNCGEDGHIAPVCTDRANSALVAEKKKKLEEKQQLWDAQNRLNLPLND</sequence>
<evidence type="ECO:0000259" key="2">
    <source>
        <dbReference type="PROSITE" id="PS50158"/>
    </source>
</evidence>
<keyword evidence="1" id="KW-0479">Metal-binding</keyword>
<proteinExistence type="predicted"/>
<dbReference type="Pfam" id="PF14893">
    <property type="entry name" value="PNMA"/>
    <property type="match status" value="1"/>
</dbReference>
<feature type="domain" description="CCHC-type" evidence="2">
    <location>
        <begin position="513"/>
        <end position="528"/>
    </location>
</feature>
<dbReference type="InterPro" id="IPR048270">
    <property type="entry name" value="PNMA_C"/>
</dbReference>